<evidence type="ECO:0000256" key="1">
    <source>
        <dbReference type="SAM" id="SignalP"/>
    </source>
</evidence>
<proteinExistence type="predicted"/>
<evidence type="ECO:0000313" key="2">
    <source>
        <dbReference type="EMBL" id="SEW37672.1"/>
    </source>
</evidence>
<feature type="chain" id="PRO_5011600278" evidence="1">
    <location>
        <begin position="25"/>
        <end position="490"/>
    </location>
</feature>
<organism evidence="2 3">
    <name type="scientific">Chitinophaga arvensicola</name>
    <dbReference type="NCBI Taxonomy" id="29529"/>
    <lineage>
        <taxon>Bacteria</taxon>
        <taxon>Pseudomonadati</taxon>
        <taxon>Bacteroidota</taxon>
        <taxon>Chitinophagia</taxon>
        <taxon>Chitinophagales</taxon>
        <taxon>Chitinophagaceae</taxon>
        <taxon>Chitinophaga</taxon>
    </lineage>
</organism>
<keyword evidence="1" id="KW-0732">Signal</keyword>
<name>A0A1I0RA05_9BACT</name>
<protein>
    <submittedName>
        <fullName evidence="2">PKD-like family protein</fullName>
    </submittedName>
</protein>
<dbReference type="InterPro" id="IPR032183">
    <property type="entry name" value="PKD-like"/>
</dbReference>
<sequence>MTNMKQLYIIAAGLLLTLAMSCKKDNSTYADHPLPPVVVSGLKDSVTIFTRRDTLKMNPVVENESNYDFYWTAYSTNFVQGNLPKADTLSNAKILNYPVVLAPGSYYLVFNVKDKKTGVIKLINLNLFVATVNMNGWYLLKDNAGKTDFDFIYKDGRIDNWISFNNGGKNLDGNAVKAIFTPSFKMTITSTDLFNTLTVLSEKDAAIYRIDNGKMVRSFDDMFFSKPATRKLQNAFQSMASNNIGLINDNKAYSMTKGALFTDLPSTYKVSAIAAVGAMDIGFDENSKSVFCFNGSSFAALGSNGNDLKNMNASVLWLSGYAGQRSIALGLFRMQSGQGLLVKLNVQYGYLAGFTSPLIMAKDTLPATHGLMNASAIGGNYDADYIYYANGNKIYLTDVATTQEILQETLPAGETVTCIQHIKYPQPTAGIPVTTDYLAIASYANGRYKIWLHKISSTGTIDALTKPNFEGDGRVSNVTYVEQGLGSRVF</sequence>
<reference evidence="3" key="1">
    <citation type="submission" date="2016-10" db="EMBL/GenBank/DDBJ databases">
        <authorList>
            <person name="Varghese N."/>
            <person name="Submissions S."/>
        </authorList>
    </citation>
    <scope>NUCLEOTIDE SEQUENCE [LARGE SCALE GENOMIC DNA]</scope>
    <source>
        <strain evidence="3">DSM 3695</strain>
    </source>
</reference>
<keyword evidence="3" id="KW-1185">Reference proteome</keyword>
<dbReference type="OrthoDB" id="1061929at2"/>
<dbReference type="Pfam" id="PF16407">
    <property type="entry name" value="PKD_2"/>
    <property type="match status" value="1"/>
</dbReference>
<gene>
    <name evidence="2" type="ORF">SAMN04488122_2534</name>
</gene>
<dbReference type="PROSITE" id="PS51257">
    <property type="entry name" value="PROKAR_LIPOPROTEIN"/>
    <property type="match status" value="1"/>
</dbReference>
<dbReference type="SUPFAM" id="SSF82171">
    <property type="entry name" value="DPP6 N-terminal domain-like"/>
    <property type="match status" value="1"/>
</dbReference>
<dbReference type="Proteomes" id="UP000199310">
    <property type="component" value="Unassembled WGS sequence"/>
</dbReference>
<feature type="signal peptide" evidence="1">
    <location>
        <begin position="1"/>
        <end position="24"/>
    </location>
</feature>
<dbReference type="AlphaFoldDB" id="A0A1I0RA05"/>
<evidence type="ECO:0000313" key="3">
    <source>
        <dbReference type="Proteomes" id="UP000199310"/>
    </source>
</evidence>
<accession>A0A1I0RA05</accession>
<dbReference type="STRING" id="29529.SAMN04488122_2534"/>
<dbReference type="EMBL" id="FOJG01000001">
    <property type="protein sequence ID" value="SEW37672.1"/>
    <property type="molecule type" value="Genomic_DNA"/>
</dbReference>